<evidence type="ECO:0000313" key="12">
    <source>
        <dbReference type="Proteomes" id="UP001221757"/>
    </source>
</evidence>
<dbReference type="GO" id="GO:0005737">
    <property type="term" value="C:cytoplasm"/>
    <property type="evidence" value="ECO:0007669"/>
    <property type="project" value="TreeGrafter"/>
</dbReference>
<dbReference type="GO" id="GO:0000724">
    <property type="term" value="P:double-strand break repair via homologous recombination"/>
    <property type="evidence" value="ECO:0007669"/>
    <property type="project" value="TreeGrafter"/>
</dbReference>
<evidence type="ECO:0000256" key="4">
    <source>
        <dbReference type="ARBA" id="ARBA00023125"/>
    </source>
</evidence>
<evidence type="ECO:0000256" key="2">
    <source>
        <dbReference type="ARBA" id="ARBA00022741"/>
    </source>
</evidence>
<organism evidence="11 12">
    <name type="scientific">Mycena rosella</name>
    <name type="common">Pink bonnet</name>
    <name type="synonym">Agaricus rosellus</name>
    <dbReference type="NCBI Taxonomy" id="1033263"/>
    <lineage>
        <taxon>Eukaryota</taxon>
        <taxon>Fungi</taxon>
        <taxon>Dikarya</taxon>
        <taxon>Basidiomycota</taxon>
        <taxon>Agaricomycotina</taxon>
        <taxon>Agaricomycetes</taxon>
        <taxon>Agaricomycetidae</taxon>
        <taxon>Agaricales</taxon>
        <taxon>Marasmiineae</taxon>
        <taxon>Mycenaceae</taxon>
        <taxon>Mycena</taxon>
    </lineage>
</organism>
<keyword evidence="2" id="KW-0547">Nucleotide-binding</keyword>
<proteinExistence type="inferred from homology"/>
<dbReference type="InterPro" id="IPR001650">
    <property type="entry name" value="Helicase_C-like"/>
</dbReference>
<sequence>MLLSVIRKLDEEDAIRYAITLILPTRLPPRPFILSLSQKECATALRACLLVYCLTRGKIVPHQGQLETSLASTSGRDSAVIVRTGYGKTLCIAIPLLLEPGTITLTVSPLKRLKMMQKIAKGEIPHLIVQPEQFRMNHGHLPRLARLLNDRGFSSKIARVAIDEAHNIYTAGTVIDGRPAFRPAWGALGELRVKLPQTTTLQALSATMPGYIYCTIHQNLGFRSDSLIISTSINRPNIIYATHVLVDGRRNLHNLDCIIPDPFHSPMRLPKIVIFHGEKIETSNVSQYLNARLPEPFQKLGICRHYHSDMSPEYLEATYSSFASSDGLVLILSATSGAGEGLDVPEVNGVINFGLPEKVPMRFQWEGRAGRSSTRDAFALTMLEPWVPEMSMTHLGQVAEDKDDPDRPLLSTGLGKKNPIKQERVGTAAVRLATCPGCKRAAYAKFMEDESDDGSSKLSRSSLVS</sequence>
<feature type="domain" description="Helicase ATP-binding" evidence="9">
    <location>
        <begin position="69"/>
        <end position="226"/>
    </location>
</feature>
<dbReference type="GO" id="GO:0043138">
    <property type="term" value="F:3'-5' DNA helicase activity"/>
    <property type="evidence" value="ECO:0007669"/>
    <property type="project" value="UniProtKB-EC"/>
</dbReference>
<dbReference type="AlphaFoldDB" id="A0AAD7DU92"/>
<dbReference type="EC" id="5.6.2.4" evidence="7"/>
<dbReference type="GO" id="GO:0016787">
    <property type="term" value="F:hydrolase activity"/>
    <property type="evidence" value="ECO:0007669"/>
    <property type="project" value="UniProtKB-KW"/>
</dbReference>
<evidence type="ECO:0000256" key="7">
    <source>
        <dbReference type="ARBA" id="ARBA00034808"/>
    </source>
</evidence>
<keyword evidence="3" id="KW-0067">ATP-binding</keyword>
<evidence type="ECO:0000256" key="5">
    <source>
        <dbReference type="ARBA" id="ARBA00023235"/>
    </source>
</evidence>
<dbReference type="InterPro" id="IPR011545">
    <property type="entry name" value="DEAD/DEAH_box_helicase_dom"/>
</dbReference>
<keyword evidence="11" id="KW-0378">Hydrolase</keyword>
<evidence type="ECO:0000256" key="6">
    <source>
        <dbReference type="ARBA" id="ARBA00034617"/>
    </source>
</evidence>
<dbReference type="InterPro" id="IPR014001">
    <property type="entry name" value="Helicase_ATP-bd"/>
</dbReference>
<dbReference type="PANTHER" id="PTHR13710">
    <property type="entry name" value="DNA HELICASE RECQ FAMILY MEMBER"/>
    <property type="match status" value="1"/>
</dbReference>
<dbReference type="GO" id="GO:0009378">
    <property type="term" value="F:four-way junction helicase activity"/>
    <property type="evidence" value="ECO:0007669"/>
    <property type="project" value="TreeGrafter"/>
</dbReference>
<comment type="catalytic activity">
    <reaction evidence="6">
        <text>Couples ATP hydrolysis with the unwinding of duplex DNA by translocating in the 3'-5' direction.</text>
        <dbReference type="EC" id="5.6.2.4"/>
    </reaction>
</comment>
<name>A0AAD7DU92_MYCRO</name>
<dbReference type="Pfam" id="PF00271">
    <property type="entry name" value="Helicase_C"/>
    <property type="match status" value="1"/>
</dbReference>
<protein>
    <recommendedName>
        <fullName evidence="7">DNA 3'-5' helicase</fullName>
        <ecNumber evidence="7">5.6.2.4</ecNumber>
    </recommendedName>
</protein>
<gene>
    <name evidence="11" type="ORF">B0H17DRAFT_1129934</name>
</gene>
<dbReference type="PANTHER" id="PTHR13710:SF105">
    <property type="entry name" value="ATP-DEPENDENT DNA HELICASE Q1"/>
    <property type="match status" value="1"/>
</dbReference>
<comment type="similarity">
    <text evidence="1">Belongs to the helicase family. RecQ subfamily.</text>
</comment>
<dbReference type="InterPro" id="IPR027417">
    <property type="entry name" value="P-loop_NTPase"/>
</dbReference>
<evidence type="ECO:0000259" key="10">
    <source>
        <dbReference type="PROSITE" id="PS51194"/>
    </source>
</evidence>
<keyword evidence="12" id="KW-1185">Reference proteome</keyword>
<dbReference type="Pfam" id="PF00270">
    <property type="entry name" value="DEAD"/>
    <property type="match status" value="1"/>
</dbReference>
<feature type="domain" description="Helicase C-terminal" evidence="10">
    <location>
        <begin position="261"/>
        <end position="426"/>
    </location>
</feature>
<reference evidence="11" key="1">
    <citation type="submission" date="2023-03" db="EMBL/GenBank/DDBJ databases">
        <title>Massive genome expansion in bonnet fungi (Mycena s.s.) driven by repeated elements and novel gene families across ecological guilds.</title>
        <authorList>
            <consortium name="Lawrence Berkeley National Laboratory"/>
            <person name="Harder C.B."/>
            <person name="Miyauchi S."/>
            <person name="Viragh M."/>
            <person name="Kuo A."/>
            <person name="Thoen E."/>
            <person name="Andreopoulos B."/>
            <person name="Lu D."/>
            <person name="Skrede I."/>
            <person name="Drula E."/>
            <person name="Henrissat B."/>
            <person name="Morin E."/>
            <person name="Kohler A."/>
            <person name="Barry K."/>
            <person name="LaButti K."/>
            <person name="Morin E."/>
            <person name="Salamov A."/>
            <person name="Lipzen A."/>
            <person name="Mereny Z."/>
            <person name="Hegedus B."/>
            <person name="Baldrian P."/>
            <person name="Stursova M."/>
            <person name="Weitz H."/>
            <person name="Taylor A."/>
            <person name="Grigoriev I.V."/>
            <person name="Nagy L.G."/>
            <person name="Martin F."/>
            <person name="Kauserud H."/>
        </authorList>
    </citation>
    <scope>NUCLEOTIDE SEQUENCE</scope>
    <source>
        <strain evidence="11">CBHHK067</strain>
    </source>
</reference>
<dbReference type="GO" id="GO:0005694">
    <property type="term" value="C:chromosome"/>
    <property type="evidence" value="ECO:0007669"/>
    <property type="project" value="TreeGrafter"/>
</dbReference>
<keyword evidence="4" id="KW-0238">DNA-binding</keyword>
<keyword evidence="5" id="KW-0413">Isomerase</keyword>
<evidence type="ECO:0000256" key="8">
    <source>
        <dbReference type="SAM" id="MobiDB-lite"/>
    </source>
</evidence>
<dbReference type="GO" id="GO:0005524">
    <property type="term" value="F:ATP binding"/>
    <property type="evidence" value="ECO:0007669"/>
    <property type="project" value="UniProtKB-KW"/>
</dbReference>
<dbReference type="PROSITE" id="PS51192">
    <property type="entry name" value="HELICASE_ATP_BIND_1"/>
    <property type="match status" value="1"/>
</dbReference>
<dbReference type="GO" id="GO:0003677">
    <property type="term" value="F:DNA binding"/>
    <property type="evidence" value="ECO:0007669"/>
    <property type="project" value="UniProtKB-KW"/>
</dbReference>
<evidence type="ECO:0000259" key="9">
    <source>
        <dbReference type="PROSITE" id="PS51192"/>
    </source>
</evidence>
<evidence type="ECO:0000313" key="11">
    <source>
        <dbReference type="EMBL" id="KAJ7698418.1"/>
    </source>
</evidence>
<dbReference type="SUPFAM" id="SSF52540">
    <property type="entry name" value="P-loop containing nucleoside triphosphate hydrolases"/>
    <property type="match status" value="1"/>
</dbReference>
<dbReference type="SMART" id="SM00490">
    <property type="entry name" value="HELICc"/>
    <property type="match status" value="1"/>
</dbReference>
<dbReference type="Gene3D" id="3.40.50.300">
    <property type="entry name" value="P-loop containing nucleotide triphosphate hydrolases"/>
    <property type="match status" value="3"/>
</dbReference>
<dbReference type="EMBL" id="JARKIE010000026">
    <property type="protein sequence ID" value="KAJ7698418.1"/>
    <property type="molecule type" value="Genomic_DNA"/>
</dbReference>
<dbReference type="PROSITE" id="PS51194">
    <property type="entry name" value="HELICASE_CTER"/>
    <property type="match status" value="1"/>
</dbReference>
<comment type="caution">
    <text evidence="11">The sequence shown here is derived from an EMBL/GenBank/DDBJ whole genome shotgun (WGS) entry which is preliminary data.</text>
</comment>
<accession>A0AAD7DU92</accession>
<feature type="region of interest" description="Disordered" evidence="8">
    <location>
        <begin position="399"/>
        <end position="418"/>
    </location>
</feature>
<evidence type="ECO:0000256" key="1">
    <source>
        <dbReference type="ARBA" id="ARBA00005446"/>
    </source>
</evidence>
<dbReference type="Proteomes" id="UP001221757">
    <property type="component" value="Unassembled WGS sequence"/>
</dbReference>
<evidence type="ECO:0000256" key="3">
    <source>
        <dbReference type="ARBA" id="ARBA00022840"/>
    </source>
</evidence>